<evidence type="ECO:0000256" key="11">
    <source>
        <dbReference type="ARBA" id="ARBA00022917"/>
    </source>
</evidence>
<keyword evidence="10 17" id="KW-0663">Pyridoxal phosphate</keyword>
<dbReference type="GO" id="GO:0001514">
    <property type="term" value="P:selenocysteine incorporation"/>
    <property type="evidence" value="ECO:0007669"/>
    <property type="project" value="TreeGrafter"/>
</dbReference>
<keyword evidence="11 17" id="KW-0648">Protein biosynthesis</keyword>
<sequence length="505" mass="56331">MDDEIATHLGRLLDNNNYVKKGLETEANRRTKLNVLLTQQKLPERHWSDKDIMWLIEYLSSMDYNNMYSKLQIGLGEREGRIYSSLVNQRHYGFAHGIGRSGNITEVQPKAAGSSIIYKLTNKLITDSLRVAGLSKNAAKASLLFPMATGMTISLCLRALAQQSPNAKYVIWPRIDQKSCFKAILTAGLTPVIIENVIIGDEITTNISEIVNKIHELRPENVLCIYTTTSCFAPRVPDKLVAVAALCKEYKIAHLINNAYGVQSKRCLGLISDACAKGRVDYFIQSTDKNYLVPVGGAIVASPNILSITAIGKLYPGRASFSPILDMFITLLSMGKVGFIKLLEERINHFNQIKLQITQISKIYPISLLNTKNNDISLAISLKNVVDKHVLKNLSQNPGSEKIYKTPDWIGPMLFHRNISGARSVFPGKTLEIDGYSFKNWCQHINNFYPNKENDLNNTVSTIIDINTLESVPYVNIAVALGFNNEDIEVFTSRFSKVLESVVGN</sequence>
<comment type="pathway">
    <text evidence="3 17">Aminoacyl-tRNA biosynthesis; selenocysteinyl-tRNA(Sec) biosynthesis; selenocysteinyl-tRNA(Sec) from L-seryl-tRNA(Sec) (archaeal/eukaryal route): step 2/2.</text>
</comment>
<evidence type="ECO:0000313" key="21">
    <source>
        <dbReference type="Proteomes" id="UP000245383"/>
    </source>
</evidence>
<dbReference type="InterPro" id="IPR015421">
    <property type="entry name" value="PyrdxlP-dep_Trfase_major"/>
</dbReference>
<keyword evidence="21" id="KW-1185">Reference proteome</keyword>
<evidence type="ECO:0000313" key="20">
    <source>
        <dbReference type="EMBL" id="PVU98118.1"/>
    </source>
</evidence>
<feature type="binding site" evidence="18">
    <location>
        <position position="108"/>
    </location>
    <ligand>
        <name>substrate</name>
    </ligand>
</feature>
<dbReference type="InterPro" id="IPR015424">
    <property type="entry name" value="PyrdxlP-dep_Trfase"/>
</dbReference>
<keyword evidence="17" id="KW-0963">Cytoplasm</keyword>
<evidence type="ECO:0000256" key="15">
    <source>
        <dbReference type="ARBA" id="ARBA00032693"/>
    </source>
</evidence>
<dbReference type="GO" id="GO:0000049">
    <property type="term" value="F:tRNA binding"/>
    <property type="evidence" value="ECO:0007669"/>
    <property type="project" value="UniProtKB-UniRule"/>
</dbReference>
<comment type="function">
    <text evidence="2 17">Converts O-phosphoseryl-tRNA(Sec) to selenocysteinyl-tRNA(Sec) required for selenoprotein biosynthesis.</text>
</comment>
<feature type="binding site" evidence="18">
    <location>
        <position position="78"/>
    </location>
    <ligand>
        <name>pyridoxal 5'-phosphate</name>
        <dbReference type="ChEBI" id="CHEBI:597326"/>
    </ligand>
</feature>
<dbReference type="Gene3D" id="3.40.640.10">
    <property type="entry name" value="Type I PLP-dependent aspartate aminotransferase-like (Major domain)"/>
    <property type="match status" value="1"/>
</dbReference>
<evidence type="ECO:0000256" key="13">
    <source>
        <dbReference type="ARBA" id="ARBA00030669"/>
    </source>
</evidence>
<evidence type="ECO:0000256" key="19">
    <source>
        <dbReference type="PIRSR" id="PIRSR017689-50"/>
    </source>
</evidence>
<evidence type="ECO:0000256" key="4">
    <source>
        <dbReference type="ARBA" id="ARBA00007037"/>
    </source>
</evidence>
<dbReference type="STRING" id="133385.A0A2T9Z0J4"/>
<feature type="binding site" evidence="18">
    <location>
        <position position="100"/>
    </location>
    <ligand>
        <name>substrate</name>
    </ligand>
</feature>
<keyword evidence="12 17" id="KW-0711">Selenium</keyword>
<evidence type="ECO:0000256" key="10">
    <source>
        <dbReference type="ARBA" id="ARBA00022898"/>
    </source>
</evidence>
<dbReference type="InterPro" id="IPR019872">
    <property type="entry name" value="Sec-tRNA_Se_transferase"/>
</dbReference>
<evidence type="ECO:0000256" key="17">
    <source>
        <dbReference type="PIRNR" id="PIRNR017689"/>
    </source>
</evidence>
<dbReference type="PANTHER" id="PTHR12944:SF2">
    <property type="entry name" value="O-PHOSPHOSERYL-TRNA(SEC) SELENIUM TRANSFERASE"/>
    <property type="match status" value="1"/>
</dbReference>
<dbReference type="GO" id="GO:0001717">
    <property type="term" value="P:conversion of seryl-tRNAsec to selenocys-tRNAsec"/>
    <property type="evidence" value="ECO:0007669"/>
    <property type="project" value="UniProtKB-UniRule"/>
</dbReference>
<comment type="catalytic activity">
    <reaction evidence="16 17">
        <text>O-phospho-L-seryl-tRNA(Sec) + selenophosphate + H2O = L-selenocysteinyl-tRNA(Sec) + 2 phosphate</text>
        <dbReference type="Rhea" id="RHEA:25041"/>
        <dbReference type="Rhea" id="RHEA-COMP:9743"/>
        <dbReference type="Rhea" id="RHEA-COMP:9947"/>
        <dbReference type="ChEBI" id="CHEBI:15377"/>
        <dbReference type="ChEBI" id="CHEBI:16144"/>
        <dbReference type="ChEBI" id="CHEBI:43474"/>
        <dbReference type="ChEBI" id="CHEBI:78551"/>
        <dbReference type="ChEBI" id="CHEBI:78573"/>
        <dbReference type="EC" id="2.9.1.2"/>
    </reaction>
</comment>
<dbReference type="Pfam" id="PF05889">
    <property type="entry name" value="SepSecS"/>
    <property type="match status" value="1"/>
</dbReference>
<protein>
    <recommendedName>
        <fullName evidence="6 17">O-phosphoseryl-tRNA(Sec) selenium transferase</fullName>
        <ecNumber evidence="5 17">2.9.1.2</ecNumber>
    </recommendedName>
    <alternativeName>
        <fullName evidence="13 17">Selenocysteine synthase</fullName>
    </alternativeName>
    <alternativeName>
        <fullName evidence="14 17">Selenocysteinyl-tRNA(Sec) synthase</fullName>
    </alternativeName>
    <alternativeName>
        <fullName evidence="15 17">Sep-tRNA:Sec-tRNA synthase</fullName>
    </alternativeName>
</protein>
<feature type="binding site" evidence="18">
    <location>
        <position position="318"/>
    </location>
    <ligand>
        <name>substrate</name>
    </ligand>
</feature>
<evidence type="ECO:0000256" key="6">
    <source>
        <dbReference type="ARBA" id="ARBA00021963"/>
    </source>
</evidence>
<evidence type="ECO:0000256" key="2">
    <source>
        <dbReference type="ARBA" id="ARBA00002552"/>
    </source>
</evidence>
<evidence type="ECO:0000256" key="18">
    <source>
        <dbReference type="PIRSR" id="PIRSR017689-1"/>
    </source>
</evidence>
<dbReference type="EC" id="2.9.1.2" evidence="5 17"/>
<evidence type="ECO:0000256" key="8">
    <source>
        <dbReference type="ARBA" id="ARBA00022679"/>
    </source>
</evidence>
<evidence type="ECO:0000256" key="3">
    <source>
        <dbReference type="ARBA" id="ARBA00004822"/>
    </source>
</evidence>
<comment type="caution">
    <text evidence="20">The sequence shown here is derived from an EMBL/GenBank/DDBJ whole genome shotgun (WGS) entry which is preliminary data.</text>
</comment>
<dbReference type="OrthoDB" id="10263545at2759"/>
<evidence type="ECO:0000256" key="14">
    <source>
        <dbReference type="ARBA" id="ARBA00032048"/>
    </source>
</evidence>
<comment type="similarity">
    <text evidence="4 17">Belongs to the SepSecS family.</text>
</comment>
<keyword evidence="7 17" id="KW-0820">tRNA-binding</keyword>
<feature type="binding site" evidence="18">
    <location>
        <position position="417"/>
    </location>
    <ligand>
        <name>tRNA</name>
        <dbReference type="ChEBI" id="CHEBI:17843"/>
    </ligand>
</feature>
<evidence type="ECO:0000256" key="7">
    <source>
        <dbReference type="ARBA" id="ARBA00022555"/>
    </source>
</evidence>
<dbReference type="InterPro" id="IPR008829">
    <property type="entry name" value="SepSecS/SepCysS"/>
</dbReference>
<feature type="binding site" evidence="18">
    <location>
        <position position="101"/>
    </location>
    <ligand>
        <name>substrate</name>
    </ligand>
</feature>
<proteinExistence type="inferred from homology"/>
<organism evidence="20 21">
    <name type="scientific">Smittium simulii</name>
    <dbReference type="NCBI Taxonomy" id="133385"/>
    <lineage>
        <taxon>Eukaryota</taxon>
        <taxon>Fungi</taxon>
        <taxon>Fungi incertae sedis</taxon>
        <taxon>Zoopagomycota</taxon>
        <taxon>Kickxellomycotina</taxon>
        <taxon>Harpellomycetes</taxon>
        <taxon>Harpellales</taxon>
        <taxon>Legeriomycetaceae</taxon>
        <taxon>Smittium</taxon>
    </lineage>
</organism>
<dbReference type="GO" id="GO:0098621">
    <property type="term" value="F:O-phosphoseryl-tRNA(Sec) selenium transferase activity"/>
    <property type="evidence" value="ECO:0007669"/>
    <property type="project" value="UniProtKB-EC"/>
</dbReference>
<dbReference type="SUPFAM" id="SSF53383">
    <property type="entry name" value="PLP-dependent transferases"/>
    <property type="match status" value="1"/>
</dbReference>
<keyword evidence="8 17" id="KW-0808">Transferase</keyword>
<name>A0A2T9Z0J4_9FUNG</name>
<evidence type="ECO:0000256" key="16">
    <source>
        <dbReference type="ARBA" id="ARBA00048808"/>
    </source>
</evidence>
<gene>
    <name evidence="20" type="ORF">BB561_000106</name>
</gene>
<comment type="subcellular location">
    <subcellularLocation>
        <location evidence="17">Cytoplasm</location>
    </subcellularLocation>
</comment>
<dbReference type="PIRSF" id="PIRSF017689">
    <property type="entry name" value="SepSecS"/>
    <property type="match status" value="1"/>
</dbReference>
<feature type="site" description="May act as a substrate filter by repelling compounds with a negatively charged alpha-carboxylate" evidence="19">
    <location>
        <position position="77"/>
    </location>
</feature>
<dbReference type="NCBIfam" id="TIGR03531">
    <property type="entry name" value="selenium_SpcS"/>
    <property type="match status" value="1"/>
</dbReference>
<reference evidence="20 21" key="1">
    <citation type="journal article" date="2018" name="MBio">
        <title>Comparative Genomics Reveals the Core Gene Toolbox for the Fungus-Insect Symbiosis.</title>
        <authorList>
            <person name="Wang Y."/>
            <person name="Stata M."/>
            <person name="Wang W."/>
            <person name="Stajich J.E."/>
            <person name="White M.M."/>
            <person name="Moncalvo J.M."/>
        </authorList>
    </citation>
    <scope>NUCLEOTIDE SEQUENCE [LARGE SCALE GENOMIC DNA]</scope>
    <source>
        <strain evidence="20 21">SWE-8-4</strain>
    </source>
</reference>
<dbReference type="PANTHER" id="PTHR12944">
    <property type="entry name" value="SOLUBLE LIVER ANTIGEN/LIVER PANCREAS ANTIGEN"/>
    <property type="match status" value="1"/>
</dbReference>
<evidence type="ECO:0000256" key="1">
    <source>
        <dbReference type="ARBA" id="ARBA00001933"/>
    </source>
</evidence>
<evidence type="ECO:0000256" key="5">
    <source>
        <dbReference type="ARBA" id="ARBA00012464"/>
    </source>
</evidence>
<dbReference type="UniPathway" id="UPA00906">
    <property type="reaction ID" value="UER00898"/>
</dbReference>
<accession>A0A2T9Z0J4</accession>
<evidence type="ECO:0000256" key="9">
    <source>
        <dbReference type="ARBA" id="ARBA00022884"/>
    </source>
</evidence>
<keyword evidence="9 17" id="KW-0694">RNA-binding</keyword>
<comment type="cofactor">
    <cofactor evidence="1 17 19">
        <name>pyridoxal 5'-phosphate</name>
        <dbReference type="ChEBI" id="CHEBI:597326"/>
    </cofactor>
</comment>
<dbReference type="AlphaFoldDB" id="A0A2T9Z0J4"/>
<dbReference type="GO" id="GO:0005737">
    <property type="term" value="C:cytoplasm"/>
    <property type="evidence" value="ECO:0007669"/>
    <property type="project" value="UniProtKB-SubCell"/>
</dbReference>
<dbReference type="Proteomes" id="UP000245383">
    <property type="component" value="Unassembled WGS sequence"/>
</dbReference>
<feature type="modified residue" description="N6-(pyridoxal phosphate)lysine" evidence="19">
    <location>
        <position position="289"/>
    </location>
</feature>
<dbReference type="EMBL" id="MBFR01000003">
    <property type="protein sequence ID" value="PVU98118.1"/>
    <property type="molecule type" value="Genomic_DNA"/>
</dbReference>
<evidence type="ECO:0000256" key="12">
    <source>
        <dbReference type="ARBA" id="ARBA00023266"/>
    </source>
</evidence>